<dbReference type="FunFam" id="3.90.1530.30:FF:000001">
    <property type="entry name" value="Chromosome partitioning protein ParB"/>
    <property type="match status" value="1"/>
</dbReference>
<dbReference type="InterPro" id="IPR050336">
    <property type="entry name" value="Chromosome_partition/occlusion"/>
</dbReference>
<dbReference type="SUPFAM" id="SSF110849">
    <property type="entry name" value="ParB/Sulfiredoxin"/>
    <property type="match status" value="1"/>
</dbReference>
<dbReference type="InterPro" id="IPR057240">
    <property type="entry name" value="ParB_dimer_C"/>
</dbReference>
<evidence type="ECO:0000313" key="7">
    <source>
        <dbReference type="Proteomes" id="UP000334019"/>
    </source>
</evidence>
<accession>A0A5Q2RUJ6</accession>
<sequence length="298" mass="32911">MVARRSGLGKGLGALIPSDVTETDSALREIPLSQIEPNKYQPRGTFDEESLVSLTASVRELGVLQPVLVRQVEERRYELIAGERRWRAAKRAGLPTIPALVKQADDVASLEQALVENLHRADLNPIEEAAAYQQLIDEFDLTQEQVATRVGKSRPTVANALRLFQLPPSIQKLLIEGRLSGGHARALLGTPDRAFQEALAARAADGGMTVREVEEAVRTRTELDEDVAPAPEPEPTGGRRLRPPGLLELEELLSEHLDTRVRVSMGAKRGKVVVEFATLEDLERIYRAMTEPPEDRDD</sequence>
<evidence type="ECO:0000259" key="5">
    <source>
        <dbReference type="SMART" id="SM00470"/>
    </source>
</evidence>
<feature type="domain" description="ParB-like N-terminal" evidence="5">
    <location>
        <begin position="28"/>
        <end position="118"/>
    </location>
</feature>
<name>A0A5Q2RUJ6_9ACTN</name>
<reference evidence="6 7" key="1">
    <citation type="submission" date="2019-11" db="EMBL/GenBank/DDBJ databases">
        <authorList>
            <person name="He Y."/>
        </authorList>
    </citation>
    <scope>NUCLEOTIDE SEQUENCE [LARGE SCALE GENOMIC DNA]</scope>
    <source>
        <strain evidence="6 7">SCSIO 58843</strain>
    </source>
</reference>
<dbReference type="CDD" id="cd16393">
    <property type="entry name" value="SPO0J_N"/>
    <property type="match status" value="1"/>
</dbReference>
<dbReference type="NCBIfam" id="TIGR00180">
    <property type="entry name" value="parB_part"/>
    <property type="match status" value="1"/>
</dbReference>
<dbReference type="GO" id="GO:0045881">
    <property type="term" value="P:positive regulation of sporulation resulting in formation of a cellular spore"/>
    <property type="evidence" value="ECO:0007669"/>
    <property type="project" value="TreeGrafter"/>
</dbReference>
<dbReference type="Pfam" id="PF23552">
    <property type="entry name" value="ParB_C"/>
    <property type="match status" value="1"/>
</dbReference>
<dbReference type="Proteomes" id="UP000334019">
    <property type="component" value="Chromosome"/>
</dbReference>
<dbReference type="Pfam" id="PF02195">
    <property type="entry name" value="ParB_N"/>
    <property type="match status" value="1"/>
</dbReference>
<dbReference type="GO" id="GO:0005694">
    <property type="term" value="C:chromosome"/>
    <property type="evidence" value="ECO:0007669"/>
    <property type="project" value="TreeGrafter"/>
</dbReference>
<protein>
    <submittedName>
        <fullName evidence="6">ParB/RepB/Spo0J family partition protein</fullName>
    </submittedName>
</protein>
<organism evidence="6 7">
    <name type="scientific">Actinomarinicola tropica</name>
    <dbReference type="NCBI Taxonomy" id="2789776"/>
    <lineage>
        <taxon>Bacteria</taxon>
        <taxon>Bacillati</taxon>
        <taxon>Actinomycetota</taxon>
        <taxon>Acidimicrobiia</taxon>
        <taxon>Acidimicrobiales</taxon>
        <taxon>Iamiaceae</taxon>
        <taxon>Actinomarinicola</taxon>
    </lineage>
</organism>
<keyword evidence="2" id="KW-0159">Chromosome partition</keyword>
<dbReference type="InterPro" id="IPR036086">
    <property type="entry name" value="ParB/Sulfiredoxin_sf"/>
</dbReference>
<keyword evidence="7" id="KW-1185">Reference proteome</keyword>
<dbReference type="EMBL" id="CP045851">
    <property type="protein sequence ID" value="QGG96895.1"/>
    <property type="molecule type" value="Genomic_DNA"/>
</dbReference>
<dbReference type="GO" id="GO:0007059">
    <property type="term" value="P:chromosome segregation"/>
    <property type="evidence" value="ECO:0007669"/>
    <property type="project" value="UniProtKB-KW"/>
</dbReference>
<feature type="region of interest" description="Disordered" evidence="4">
    <location>
        <begin position="220"/>
        <end position="242"/>
    </location>
</feature>
<dbReference type="SMART" id="SM00470">
    <property type="entry name" value="ParB"/>
    <property type="match status" value="1"/>
</dbReference>
<dbReference type="InterPro" id="IPR004437">
    <property type="entry name" value="ParB/RepB/Spo0J"/>
</dbReference>
<dbReference type="InterPro" id="IPR003115">
    <property type="entry name" value="ParB_N"/>
</dbReference>
<dbReference type="Gene3D" id="1.10.10.2830">
    <property type="match status" value="1"/>
</dbReference>
<dbReference type="Pfam" id="PF17762">
    <property type="entry name" value="HTH_ParB"/>
    <property type="match status" value="1"/>
</dbReference>
<dbReference type="Gene3D" id="3.90.1530.30">
    <property type="match status" value="1"/>
</dbReference>
<gene>
    <name evidence="6" type="ORF">GH723_18305</name>
</gene>
<dbReference type="SUPFAM" id="SSF109709">
    <property type="entry name" value="KorB DNA-binding domain-like"/>
    <property type="match status" value="1"/>
</dbReference>
<evidence type="ECO:0000256" key="1">
    <source>
        <dbReference type="ARBA" id="ARBA00006295"/>
    </source>
</evidence>
<proteinExistence type="inferred from homology"/>
<dbReference type="PANTHER" id="PTHR33375:SF1">
    <property type="entry name" value="CHROMOSOME-PARTITIONING PROTEIN PARB-RELATED"/>
    <property type="match status" value="1"/>
</dbReference>
<dbReference type="AlphaFoldDB" id="A0A5Q2RUJ6"/>
<evidence type="ECO:0000256" key="2">
    <source>
        <dbReference type="ARBA" id="ARBA00022829"/>
    </source>
</evidence>
<dbReference type="FunFam" id="1.10.10.2830:FF:000001">
    <property type="entry name" value="Chromosome partitioning protein ParB"/>
    <property type="match status" value="1"/>
</dbReference>
<keyword evidence="3" id="KW-0238">DNA-binding</keyword>
<evidence type="ECO:0000256" key="3">
    <source>
        <dbReference type="ARBA" id="ARBA00023125"/>
    </source>
</evidence>
<evidence type="ECO:0000256" key="4">
    <source>
        <dbReference type="SAM" id="MobiDB-lite"/>
    </source>
</evidence>
<dbReference type="PANTHER" id="PTHR33375">
    <property type="entry name" value="CHROMOSOME-PARTITIONING PROTEIN PARB-RELATED"/>
    <property type="match status" value="1"/>
</dbReference>
<evidence type="ECO:0000313" key="6">
    <source>
        <dbReference type="EMBL" id="QGG96895.1"/>
    </source>
</evidence>
<comment type="similarity">
    <text evidence="1">Belongs to the ParB family.</text>
</comment>
<dbReference type="KEGG" id="atq:GH723_18305"/>
<dbReference type="GO" id="GO:0003677">
    <property type="term" value="F:DNA binding"/>
    <property type="evidence" value="ECO:0007669"/>
    <property type="project" value="UniProtKB-KW"/>
</dbReference>
<dbReference type="InterPro" id="IPR041468">
    <property type="entry name" value="HTH_ParB/Spo0J"/>
</dbReference>